<dbReference type="Proteomes" id="UP001305414">
    <property type="component" value="Unassembled WGS sequence"/>
</dbReference>
<dbReference type="AlphaFoldDB" id="A0AAN7V2L3"/>
<accession>A0AAN7V2L3</accession>
<reference evidence="2 3" key="1">
    <citation type="submission" date="2023-10" db="EMBL/GenBank/DDBJ databases">
        <title>Draft genome sequence of Xylaria bambusicola isolate GMP-LS, the root and basal stem rot pathogen of sugarcane in Indonesia.</title>
        <authorList>
            <person name="Selvaraj P."/>
            <person name="Muralishankar V."/>
            <person name="Muruganantham S."/>
            <person name="Sp S."/>
            <person name="Haryani S."/>
            <person name="Lau K.J.X."/>
            <person name="Naqvi N.I."/>
        </authorList>
    </citation>
    <scope>NUCLEOTIDE SEQUENCE [LARGE SCALE GENOMIC DNA]</scope>
    <source>
        <strain evidence="2">GMP-LS</strain>
    </source>
</reference>
<evidence type="ECO:0000313" key="3">
    <source>
        <dbReference type="Proteomes" id="UP001305414"/>
    </source>
</evidence>
<protein>
    <submittedName>
        <fullName evidence="2">Uncharacterized protein</fullName>
    </submittedName>
</protein>
<evidence type="ECO:0000313" key="2">
    <source>
        <dbReference type="EMBL" id="KAK5637516.1"/>
    </source>
</evidence>
<evidence type="ECO:0000256" key="1">
    <source>
        <dbReference type="SAM" id="MobiDB-lite"/>
    </source>
</evidence>
<gene>
    <name evidence="2" type="ORF">RRF57_013231</name>
</gene>
<name>A0AAN7V2L3_9PEZI</name>
<sequence>MSIGIQDLSDELIVRMATVLARRPEYGIGIPSRRWLQRQEEKIKHLPKELLRPSGLKRLAIKIVDHIDADIVDPQAVLCKTHSALNPFLIRRLFIALAYEVTVHTDSLRLWGGRTLNQELSALVGRLDSIVALWTAPKLFHDIYGLAPFDGHHVFVQSGCEACSLAAVGASGRALADLRATLVNRMEERQIRGSRKGSSKEPRLYRVVEAWIDQLRKCRDGADRAEQCRAWSKALLVDLRMARPRIKSWRAKQKQHHAKLQGAKRPVYSELKRTSTGAKISPLPPSASGKRRTRNGIPIALVDVKGAEDQRRAAKASNRRESIYRPDSLSGDSDVHRREKSARERTTSANTRPPAPNRLE</sequence>
<feature type="compositionally biased region" description="Basic and acidic residues" evidence="1">
    <location>
        <begin position="305"/>
        <end position="324"/>
    </location>
</feature>
<comment type="caution">
    <text evidence="2">The sequence shown here is derived from an EMBL/GenBank/DDBJ whole genome shotgun (WGS) entry which is preliminary data.</text>
</comment>
<organism evidence="2 3">
    <name type="scientific">Xylaria bambusicola</name>
    <dbReference type="NCBI Taxonomy" id="326684"/>
    <lineage>
        <taxon>Eukaryota</taxon>
        <taxon>Fungi</taxon>
        <taxon>Dikarya</taxon>
        <taxon>Ascomycota</taxon>
        <taxon>Pezizomycotina</taxon>
        <taxon>Sordariomycetes</taxon>
        <taxon>Xylariomycetidae</taxon>
        <taxon>Xylariales</taxon>
        <taxon>Xylariaceae</taxon>
        <taxon>Xylaria</taxon>
    </lineage>
</organism>
<feature type="compositionally biased region" description="Basic residues" evidence="1">
    <location>
        <begin position="250"/>
        <end position="259"/>
    </location>
</feature>
<feature type="compositionally biased region" description="Basic and acidic residues" evidence="1">
    <location>
        <begin position="333"/>
        <end position="346"/>
    </location>
</feature>
<dbReference type="EMBL" id="JAWHQM010000126">
    <property type="protein sequence ID" value="KAK5637516.1"/>
    <property type="molecule type" value="Genomic_DNA"/>
</dbReference>
<proteinExistence type="predicted"/>
<keyword evidence="3" id="KW-1185">Reference proteome</keyword>
<feature type="region of interest" description="Disordered" evidence="1">
    <location>
        <begin position="250"/>
        <end position="360"/>
    </location>
</feature>